<evidence type="ECO:0000313" key="1">
    <source>
        <dbReference type="EMBL" id="KAI8562242.1"/>
    </source>
</evidence>
<gene>
    <name evidence="1" type="ORF">RHMOL_Rhmol03G0019400</name>
</gene>
<evidence type="ECO:0000313" key="2">
    <source>
        <dbReference type="Proteomes" id="UP001062846"/>
    </source>
</evidence>
<protein>
    <submittedName>
        <fullName evidence="1">Uncharacterized protein</fullName>
    </submittedName>
</protein>
<dbReference type="Proteomes" id="UP001062846">
    <property type="component" value="Chromosome 3"/>
</dbReference>
<proteinExistence type="predicted"/>
<keyword evidence="2" id="KW-1185">Reference proteome</keyword>
<reference evidence="1" key="1">
    <citation type="submission" date="2022-02" db="EMBL/GenBank/DDBJ databases">
        <title>Plant Genome Project.</title>
        <authorList>
            <person name="Zhang R.-G."/>
        </authorList>
    </citation>
    <scope>NUCLEOTIDE SEQUENCE</scope>
    <source>
        <strain evidence="1">AT1</strain>
    </source>
</reference>
<sequence>MRHQKTDLYRKTNGSFIGTGIRDDIVVVSVEQLERSFHRAEQGRRLEGGGFVGWEFENGAAKGSQAGLLKHEEIKRSGAGGRSDPYLYMVMLQLRRFI</sequence>
<name>A0ACC0PBZ8_RHOML</name>
<dbReference type="EMBL" id="CM046390">
    <property type="protein sequence ID" value="KAI8562242.1"/>
    <property type="molecule type" value="Genomic_DNA"/>
</dbReference>
<comment type="caution">
    <text evidence="1">The sequence shown here is derived from an EMBL/GenBank/DDBJ whole genome shotgun (WGS) entry which is preliminary data.</text>
</comment>
<accession>A0ACC0PBZ8</accession>
<organism evidence="1 2">
    <name type="scientific">Rhododendron molle</name>
    <name type="common">Chinese azalea</name>
    <name type="synonym">Azalea mollis</name>
    <dbReference type="NCBI Taxonomy" id="49168"/>
    <lineage>
        <taxon>Eukaryota</taxon>
        <taxon>Viridiplantae</taxon>
        <taxon>Streptophyta</taxon>
        <taxon>Embryophyta</taxon>
        <taxon>Tracheophyta</taxon>
        <taxon>Spermatophyta</taxon>
        <taxon>Magnoliopsida</taxon>
        <taxon>eudicotyledons</taxon>
        <taxon>Gunneridae</taxon>
        <taxon>Pentapetalae</taxon>
        <taxon>asterids</taxon>
        <taxon>Ericales</taxon>
        <taxon>Ericaceae</taxon>
        <taxon>Ericoideae</taxon>
        <taxon>Rhodoreae</taxon>
        <taxon>Rhododendron</taxon>
    </lineage>
</organism>